<reference evidence="2" key="1">
    <citation type="submission" date="2021-02" db="EMBL/GenBank/DDBJ databases">
        <authorList>
            <person name="Dougan E. K."/>
            <person name="Rhodes N."/>
            <person name="Thang M."/>
            <person name="Chan C."/>
        </authorList>
    </citation>
    <scope>NUCLEOTIDE SEQUENCE</scope>
</reference>
<dbReference type="EMBL" id="CAJNJA010036634">
    <property type="protein sequence ID" value="CAE7722910.1"/>
    <property type="molecule type" value="Genomic_DNA"/>
</dbReference>
<dbReference type="AlphaFoldDB" id="A0A812XD95"/>
<sequence length="480" mass="52835">MVKAWEARGTTREKLLKQWMSSGQDIATCTVELITSEETAEKSSVVQDFLTPEQVLQYYCGNEDSWERKELTRQGFAPSQRAILDGSPSTPASTAAPGTPGGPGNASAGVAETKAGVAETKAGVPEPKGSAKSKAAKSKARPGNPVAVFDVRKAKLSQVETTAFPVVDRVETRKMLESAVLAKAGQYAKILVQLKGHEDVKNVPADADETTWANAMKAATRMYIYYGSKEDFARGCARSVAKGSDQQQGASRDHVSTRVILRSLTILRLKRAAEKLYKRLAKKPRATSDLSNVPEHLKDDWHGYSRLEHMARTPMASTVLKGLNKKGADINWLCRDVCGAAVKEGSEFFHTRVLSTVSSERSFHSKLAKELPRVDLVSLPVQVRKKLGQQTFSMVKPSRWFEWMEKDQLLDVINEDHSLRDVVRPEGPLDIFVRIHGDEGAIPGHLLVSRAKFPKAVTTVDAIMKILATDLQGLCRSRHF</sequence>
<keyword evidence="3" id="KW-1185">Reference proteome</keyword>
<evidence type="ECO:0000313" key="3">
    <source>
        <dbReference type="Proteomes" id="UP000601435"/>
    </source>
</evidence>
<name>A0A812XD95_9DINO</name>
<feature type="compositionally biased region" description="Low complexity" evidence="1">
    <location>
        <begin position="86"/>
        <end position="98"/>
    </location>
</feature>
<organism evidence="2 3">
    <name type="scientific">Symbiodinium necroappetens</name>
    <dbReference type="NCBI Taxonomy" id="1628268"/>
    <lineage>
        <taxon>Eukaryota</taxon>
        <taxon>Sar</taxon>
        <taxon>Alveolata</taxon>
        <taxon>Dinophyceae</taxon>
        <taxon>Suessiales</taxon>
        <taxon>Symbiodiniaceae</taxon>
        <taxon>Symbiodinium</taxon>
    </lineage>
</organism>
<feature type="region of interest" description="Disordered" evidence="1">
    <location>
        <begin position="80"/>
        <end position="143"/>
    </location>
</feature>
<dbReference type="Proteomes" id="UP000601435">
    <property type="component" value="Unassembled WGS sequence"/>
</dbReference>
<gene>
    <name evidence="2" type="ORF">SNEC2469_LOCUS20848</name>
</gene>
<evidence type="ECO:0000256" key="1">
    <source>
        <dbReference type="SAM" id="MobiDB-lite"/>
    </source>
</evidence>
<protein>
    <submittedName>
        <fullName evidence="2">Uncharacterized protein</fullName>
    </submittedName>
</protein>
<proteinExistence type="predicted"/>
<comment type="caution">
    <text evidence="2">The sequence shown here is derived from an EMBL/GenBank/DDBJ whole genome shotgun (WGS) entry which is preliminary data.</text>
</comment>
<accession>A0A812XD95</accession>
<evidence type="ECO:0000313" key="2">
    <source>
        <dbReference type="EMBL" id="CAE7722910.1"/>
    </source>
</evidence>
<dbReference type="OrthoDB" id="455596at2759"/>